<dbReference type="NCBIfam" id="TIGR01221">
    <property type="entry name" value="rmlC"/>
    <property type="match status" value="1"/>
</dbReference>
<dbReference type="Proteomes" id="UP000438196">
    <property type="component" value="Unassembled WGS sequence"/>
</dbReference>
<dbReference type="CDD" id="cd20292">
    <property type="entry name" value="cupin_QdtA-like"/>
    <property type="match status" value="1"/>
</dbReference>
<sequence>MKVTQTKIPDVVVFEPQAYEDSRGWFMESFNEFSFHAELKKIGLPVPRSFVQDNHSCSKRGVLRGLHYQMGPHAQGKLVRVTKGAAYDVAVDIRRNSPTFGMSVGVELSAENRKCLWIPEGFAHGFVALEDDTHFLYKTTDVYCKELERSIVWNDSDLDIQWPRCDDFSVSEKDASAVSLRDAELPTFYLPGTTRLVDLKIIGDERGSLISLEAGNILPFDVKRVYYIFGTLAEVSRGFHAHKNLLQLAVCVSGKCRMVLDNGTHTEDVWLDSPSKGVFINNLIWREMHDFSEDCVLVVFASEKYAESDYIRNYDDFIRIVKAQAES</sequence>
<comment type="pathway">
    <text evidence="7">Carbohydrate biosynthesis; dTDP-L-rhamnose biosynthesis.</text>
</comment>
<comment type="catalytic activity">
    <reaction evidence="1 7">
        <text>dTDP-4-dehydro-6-deoxy-alpha-D-glucose = dTDP-4-dehydro-beta-L-rhamnose</text>
        <dbReference type="Rhea" id="RHEA:16969"/>
        <dbReference type="ChEBI" id="CHEBI:57649"/>
        <dbReference type="ChEBI" id="CHEBI:62830"/>
        <dbReference type="EC" id="5.1.3.13"/>
    </reaction>
</comment>
<dbReference type="EMBL" id="WNNK01000014">
    <property type="protein sequence ID" value="MUF06060.1"/>
    <property type="molecule type" value="Genomic_DNA"/>
</dbReference>
<name>A0A6I3W5Z6_9PSED</name>
<keyword evidence="10" id="KW-1185">Reference proteome</keyword>
<dbReference type="GO" id="GO:0005829">
    <property type="term" value="C:cytosol"/>
    <property type="evidence" value="ECO:0007669"/>
    <property type="project" value="TreeGrafter"/>
</dbReference>
<feature type="active site" description="Proton acceptor" evidence="5">
    <location>
        <position position="67"/>
    </location>
</feature>
<feature type="site" description="Participates in a stacking interaction with the thymidine ring of dTDP-4-oxo-6-deoxyglucose" evidence="6">
    <location>
        <position position="143"/>
    </location>
</feature>
<evidence type="ECO:0000256" key="6">
    <source>
        <dbReference type="PIRSR" id="PIRSR600888-3"/>
    </source>
</evidence>
<feature type="domain" description="Sugar 3,4-ketoisomerase QdtA cupin" evidence="8">
    <location>
        <begin position="194"/>
        <end position="321"/>
    </location>
</feature>
<evidence type="ECO:0000313" key="10">
    <source>
        <dbReference type="Proteomes" id="UP000438196"/>
    </source>
</evidence>
<evidence type="ECO:0000256" key="4">
    <source>
        <dbReference type="ARBA" id="ARBA00019595"/>
    </source>
</evidence>
<dbReference type="GO" id="GO:0000271">
    <property type="term" value="P:polysaccharide biosynthetic process"/>
    <property type="evidence" value="ECO:0007669"/>
    <property type="project" value="TreeGrafter"/>
</dbReference>
<evidence type="ECO:0000256" key="3">
    <source>
        <dbReference type="ARBA" id="ARBA00012098"/>
    </source>
</evidence>
<accession>A0A6I3W5Z6</accession>
<dbReference type="CDD" id="cd00438">
    <property type="entry name" value="cupin_RmlC"/>
    <property type="match status" value="1"/>
</dbReference>
<evidence type="ECO:0000256" key="1">
    <source>
        <dbReference type="ARBA" id="ARBA00001298"/>
    </source>
</evidence>
<dbReference type="OrthoDB" id="9800680at2"/>
<dbReference type="InterPro" id="IPR008894">
    <property type="entry name" value="QdtA_cupin_dom"/>
</dbReference>
<dbReference type="InterPro" id="IPR000888">
    <property type="entry name" value="RmlC-like"/>
</dbReference>
<keyword evidence="7 9" id="KW-0413">Isomerase</keyword>
<comment type="function">
    <text evidence="2 7">Catalyzes the epimerization of the C3' and C5'positions of dTDP-6-deoxy-D-xylo-4-hexulose, forming dTDP-6-deoxy-L-lyxo-4-hexulose.</text>
</comment>
<comment type="subunit">
    <text evidence="7">Homodimer.</text>
</comment>
<evidence type="ECO:0000313" key="9">
    <source>
        <dbReference type="EMBL" id="MUF06060.1"/>
    </source>
</evidence>
<gene>
    <name evidence="9" type="primary">rfbC</name>
    <name evidence="9" type="ORF">GNF76_17040</name>
</gene>
<dbReference type="UniPathway" id="UPA00124"/>
<evidence type="ECO:0000256" key="5">
    <source>
        <dbReference type="PIRSR" id="PIRSR600888-1"/>
    </source>
</evidence>
<dbReference type="InterPro" id="IPR011051">
    <property type="entry name" value="RmlC_Cupin_sf"/>
</dbReference>
<organism evidence="9 10">
    <name type="scientific">Pseudomonas spelaei</name>
    <dbReference type="NCBI Taxonomy" id="1055469"/>
    <lineage>
        <taxon>Bacteria</taxon>
        <taxon>Pseudomonadati</taxon>
        <taxon>Pseudomonadota</taxon>
        <taxon>Gammaproteobacteria</taxon>
        <taxon>Pseudomonadales</taxon>
        <taxon>Pseudomonadaceae</taxon>
        <taxon>Pseudomonas</taxon>
    </lineage>
</organism>
<dbReference type="AlphaFoldDB" id="A0A6I3W5Z6"/>
<feature type="active site" description="Proton donor" evidence="5">
    <location>
        <position position="137"/>
    </location>
</feature>
<dbReference type="GO" id="GO:0019305">
    <property type="term" value="P:dTDP-rhamnose biosynthetic process"/>
    <property type="evidence" value="ECO:0007669"/>
    <property type="project" value="UniProtKB-UniRule"/>
</dbReference>
<dbReference type="Pfam" id="PF00908">
    <property type="entry name" value="dTDP_sugar_isom"/>
    <property type="match status" value="1"/>
</dbReference>
<reference evidence="9 10" key="1">
    <citation type="submission" date="2019-11" db="EMBL/GenBank/DDBJ databases">
        <title>Pseudomonas karstica sp. nov. and Pseudomonas spelaei sp. nov. from karst caves.</title>
        <authorList>
            <person name="Zeman M."/>
        </authorList>
    </citation>
    <scope>NUCLEOTIDE SEQUENCE [LARGE SCALE GENOMIC DNA]</scope>
    <source>
        <strain evidence="9 10">CCM 7893</strain>
    </source>
</reference>
<evidence type="ECO:0000259" key="8">
    <source>
        <dbReference type="Pfam" id="PF05523"/>
    </source>
</evidence>
<proteinExistence type="inferred from homology"/>
<dbReference type="Pfam" id="PF05523">
    <property type="entry name" value="FdtA"/>
    <property type="match status" value="1"/>
</dbReference>
<dbReference type="InterPro" id="IPR014710">
    <property type="entry name" value="RmlC-like_jellyroll"/>
</dbReference>
<evidence type="ECO:0000256" key="2">
    <source>
        <dbReference type="ARBA" id="ARBA00001997"/>
    </source>
</evidence>
<comment type="caution">
    <text evidence="9">The sequence shown here is derived from an EMBL/GenBank/DDBJ whole genome shotgun (WGS) entry which is preliminary data.</text>
</comment>
<dbReference type="EC" id="5.1.3.13" evidence="3 7"/>
<dbReference type="GO" id="GO:0008830">
    <property type="term" value="F:dTDP-4-dehydrorhamnose 3,5-epimerase activity"/>
    <property type="evidence" value="ECO:0007669"/>
    <property type="project" value="UniProtKB-UniRule"/>
</dbReference>
<dbReference type="Gene3D" id="2.60.120.10">
    <property type="entry name" value="Jelly Rolls"/>
    <property type="match status" value="2"/>
</dbReference>
<dbReference type="PANTHER" id="PTHR21047:SF2">
    <property type="entry name" value="THYMIDINE DIPHOSPHO-4-KETO-RHAMNOSE 3,5-EPIMERASE"/>
    <property type="match status" value="1"/>
</dbReference>
<comment type="similarity">
    <text evidence="7">Belongs to the dTDP-4-dehydrorhamnose 3,5-epimerase family.</text>
</comment>
<protein>
    <recommendedName>
        <fullName evidence="4 7">dTDP-4-dehydrorhamnose 3,5-epimerase</fullName>
        <ecNumber evidence="3 7">5.1.3.13</ecNumber>
    </recommendedName>
    <alternativeName>
        <fullName evidence="7">Thymidine diphospho-4-keto-rhamnose 3,5-epimerase</fullName>
    </alternativeName>
</protein>
<dbReference type="SUPFAM" id="SSF51182">
    <property type="entry name" value="RmlC-like cupins"/>
    <property type="match status" value="2"/>
</dbReference>
<dbReference type="PANTHER" id="PTHR21047">
    <property type="entry name" value="DTDP-6-DEOXY-D-GLUCOSE-3,5 EPIMERASE"/>
    <property type="match status" value="1"/>
</dbReference>
<evidence type="ECO:0000256" key="7">
    <source>
        <dbReference type="RuleBase" id="RU364069"/>
    </source>
</evidence>